<dbReference type="Gene3D" id="3.40.50.720">
    <property type="entry name" value="NAD(P)-binding Rossmann-like Domain"/>
    <property type="match status" value="1"/>
</dbReference>
<organism evidence="4 5">
    <name type="scientific">Pedobacter riviphilus</name>
    <dbReference type="NCBI Taxonomy" id="2766984"/>
    <lineage>
        <taxon>Bacteria</taxon>
        <taxon>Pseudomonadati</taxon>
        <taxon>Bacteroidota</taxon>
        <taxon>Sphingobacteriia</taxon>
        <taxon>Sphingobacteriales</taxon>
        <taxon>Sphingobacteriaceae</taxon>
        <taxon>Pedobacter</taxon>
    </lineage>
</organism>
<keyword evidence="2" id="KW-1133">Transmembrane helix</keyword>
<evidence type="ECO:0000313" key="4">
    <source>
        <dbReference type="EMBL" id="QNR82946.1"/>
    </source>
</evidence>
<gene>
    <name evidence="4" type="ORF">H9N25_13230</name>
</gene>
<dbReference type="PANTHER" id="PTHR11510">
    <property type="entry name" value="MYO-INOSITOL-1 PHOSPHATE SYNTHASE"/>
    <property type="match status" value="1"/>
</dbReference>
<keyword evidence="2" id="KW-0472">Membrane</keyword>
<dbReference type="Proteomes" id="UP000516439">
    <property type="component" value="Chromosome"/>
</dbReference>
<proteinExistence type="inferred from homology"/>
<protein>
    <submittedName>
        <fullName evidence="4">Inositol-3-phosphate synthase</fullName>
    </submittedName>
</protein>
<dbReference type="Pfam" id="PF01658">
    <property type="entry name" value="Inos-1-P_synth"/>
    <property type="match status" value="1"/>
</dbReference>
<sequence>MKQQVKAAEGKLGILMPGLGAVATTMIAGVAAIKKGISKPIGSLTQMGTIRLGKRTEKREPKIKDFVPLAGLDDLVFGGWDVYEDNVYEAAMNARVLDANLLRDVREELQAIKPMRAAFDRNYVKNLDGKYVKDLDNRYELALAVMEDIKNFKAENNCDRIVLVWCGSTEIYFEPSEVHESLAAFEQGLRDNDSRIAPSMIYAYAALKLGIPFANGAPNLTVDIPALIELAKETDTPIAGKDFKTGQTLMKTILAPGLAARSLGVNGWFSDNILGNRDGLVLDDPDNFKTKEVSKLGVLEDIFKPEVNPDLYGDMYHKIRINYYPPHGDNKESWDNIDIFGWLGYKMQIKINFLCRDSILAAPIVLDLALFIDLAKRANLSGIQEWLSFYLKSPQTIPGVPAENDIFKQLMKLQNTLRYIMGEELITHLGQDYEEELIETV</sequence>
<dbReference type="EMBL" id="CP061171">
    <property type="protein sequence ID" value="QNR82946.1"/>
    <property type="molecule type" value="Genomic_DNA"/>
</dbReference>
<comment type="similarity">
    <text evidence="1">Belongs to the myo-inositol 1-phosphate synthase family.</text>
</comment>
<dbReference type="Gene3D" id="3.30.360.10">
    <property type="entry name" value="Dihydrodipicolinate Reductase, domain 2"/>
    <property type="match status" value="1"/>
</dbReference>
<dbReference type="InterPro" id="IPR013021">
    <property type="entry name" value="Myo-inos-1-P_Synthase_GAPDH"/>
</dbReference>
<name>A0ABX6TD92_9SPHI</name>
<evidence type="ECO:0000313" key="5">
    <source>
        <dbReference type="Proteomes" id="UP000516439"/>
    </source>
</evidence>
<dbReference type="SUPFAM" id="SSF51735">
    <property type="entry name" value="NAD(P)-binding Rossmann-fold domains"/>
    <property type="match status" value="1"/>
</dbReference>
<dbReference type="InterPro" id="IPR036291">
    <property type="entry name" value="NAD(P)-bd_dom_sf"/>
</dbReference>
<dbReference type="Pfam" id="PF07994">
    <property type="entry name" value="NAD_binding_5"/>
    <property type="match status" value="1"/>
</dbReference>
<evidence type="ECO:0000259" key="3">
    <source>
        <dbReference type="Pfam" id="PF01658"/>
    </source>
</evidence>
<feature type="domain" description="Myo-inositol-1-phosphate synthase GAPDH-like" evidence="3">
    <location>
        <begin position="246"/>
        <end position="358"/>
    </location>
</feature>
<feature type="transmembrane region" description="Helical" evidence="2">
    <location>
        <begin position="12"/>
        <end position="33"/>
    </location>
</feature>
<accession>A0ABX6TD92</accession>
<reference evidence="4 5" key="1">
    <citation type="submission" date="2020-09" db="EMBL/GenBank/DDBJ databases">
        <title>Pedobacter sp. SW-16 isolated from soil near Yeocheon.</title>
        <authorList>
            <person name="Im H.S."/>
            <person name="Joung Y."/>
            <person name="Lee S.-S."/>
        </authorList>
    </citation>
    <scope>NUCLEOTIDE SEQUENCE [LARGE SCALE GENOMIC DNA]</scope>
    <source>
        <strain evidence="4 5">SW-16</strain>
    </source>
</reference>
<dbReference type="PIRSF" id="PIRSF015578">
    <property type="entry name" value="Myoinos-ppht_syn"/>
    <property type="match status" value="1"/>
</dbReference>
<dbReference type="InterPro" id="IPR002587">
    <property type="entry name" value="Myo-inos-1-P_Synthase"/>
</dbReference>
<evidence type="ECO:0000256" key="2">
    <source>
        <dbReference type="SAM" id="Phobius"/>
    </source>
</evidence>
<keyword evidence="5" id="KW-1185">Reference proteome</keyword>
<dbReference type="SUPFAM" id="SSF55347">
    <property type="entry name" value="Glyceraldehyde-3-phosphate dehydrogenase-like, C-terminal domain"/>
    <property type="match status" value="1"/>
</dbReference>
<keyword evidence="2" id="KW-0812">Transmembrane</keyword>
<evidence type="ECO:0000256" key="1">
    <source>
        <dbReference type="ARBA" id="ARBA00010813"/>
    </source>
</evidence>
<dbReference type="RefSeq" id="WP_190326197.1">
    <property type="nucleotide sequence ID" value="NZ_CP061171.1"/>
</dbReference>